<keyword evidence="2" id="KW-1185">Reference proteome</keyword>
<protein>
    <submittedName>
        <fullName evidence="1">Uncharacterized protein</fullName>
    </submittedName>
</protein>
<name>E0CSV7_VITVI</name>
<sequence length="81" mass="9176">MFPGMTILIENTPEFFGIAIRAPSPVEPIQFNPGCIVRKSTISEPFLVTQLIRPFGKPARVKAMHHMKSRYNTLGRRLEHG</sequence>
<dbReference type="EMBL" id="FN595229">
    <property type="protein sequence ID" value="CBI20406.3"/>
    <property type="molecule type" value="Genomic_DNA"/>
</dbReference>
<accession>E0CSV7</accession>
<dbReference type="PaxDb" id="29760-VIT_19s0014g04020.t01"/>
<gene>
    <name evidence="1" type="ordered locus">VIT_19s0014g04020</name>
</gene>
<proteinExistence type="predicted"/>
<organism evidence="1 2">
    <name type="scientific">Vitis vinifera</name>
    <name type="common">Grape</name>
    <dbReference type="NCBI Taxonomy" id="29760"/>
    <lineage>
        <taxon>Eukaryota</taxon>
        <taxon>Viridiplantae</taxon>
        <taxon>Streptophyta</taxon>
        <taxon>Embryophyta</taxon>
        <taxon>Tracheophyta</taxon>
        <taxon>Spermatophyta</taxon>
        <taxon>Magnoliopsida</taxon>
        <taxon>eudicotyledons</taxon>
        <taxon>Gunneridae</taxon>
        <taxon>Pentapetalae</taxon>
        <taxon>rosids</taxon>
        <taxon>Vitales</taxon>
        <taxon>Vitaceae</taxon>
        <taxon>Viteae</taxon>
        <taxon>Vitis</taxon>
    </lineage>
</organism>
<dbReference type="Proteomes" id="UP000009183">
    <property type="component" value="Chromosome 19"/>
</dbReference>
<dbReference type="HOGENOM" id="CLU_2578746_0_0_1"/>
<dbReference type="AlphaFoldDB" id="E0CSV7"/>
<evidence type="ECO:0000313" key="1">
    <source>
        <dbReference type="EMBL" id="CBI20406.3"/>
    </source>
</evidence>
<evidence type="ECO:0000313" key="2">
    <source>
        <dbReference type="Proteomes" id="UP000009183"/>
    </source>
</evidence>
<dbReference type="InParanoid" id="E0CSV7"/>
<reference evidence="2" key="1">
    <citation type="journal article" date="2007" name="Nature">
        <title>The grapevine genome sequence suggests ancestral hexaploidization in major angiosperm phyla.</title>
        <authorList>
            <consortium name="The French-Italian Public Consortium for Grapevine Genome Characterization."/>
            <person name="Jaillon O."/>
            <person name="Aury J.-M."/>
            <person name="Noel B."/>
            <person name="Policriti A."/>
            <person name="Clepet C."/>
            <person name="Casagrande A."/>
            <person name="Choisne N."/>
            <person name="Aubourg S."/>
            <person name="Vitulo N."/>
            <person name="Jubin C."/>
            <person name="Vezzi A."/>
            <person name="Legeai F."/>
            <person name="Hugueney P."/>
            <person name="Dasilva C."/>
            <person name="Horner D."/>
            <person name="Mica E."/>
            <person name="Jublot D."/>
            <person name="Poulain J."/>
            <person name="Bruyere C."/>
            <person name="Billault A."/>
            <person name="Segurens B."/>
            <person name="Gouyvenoux M."/>
            <person name="Ugarte E."/>
            <person name="Cattonaro F."/>
            <person name="Anthouard V."/>
            <person name="Vico V."/>
            <person name="Del Fabbro C."/>
            <person name="Alaux M."/>
            <person name="Di Gaspero G."/>
            <person name="Dumas V."/>
            <person name="Felice N."/>
            <person name="Paillard S."/>
            <person name="Juman I."/>
            <person name="Moroldo M."/>
            <person name="Scalabrin S."/>
            <person name="Canaguier A."/>
            <person name="Le Clainche I."/>
            <person name="Malacrida G."/>
            <person name="Durand E."/>
            <person name="Pesole G."/>
            <person name="Laucou V."/>
            <person name="Chatelet P."/>
            <person name="Merdinoglu D."/>
            <person name="Delledonne M."/>
            <person name="Pezzotti M."/>
            <person name="Lecharny A."/>
            <person name="Scarpelli C."/>
            <person name="Artiguenave F."/>
            <person name="Pe M.E."/>
            <person name="Valle G."/>
            <person name="Morgante M."/>
            <person name="Caboche M."/>
            <person name="Adam-Blondon A.-F."/>
            <person name="Weissenbach J."/>
            <person name="Quetier F."/>
            <person name="Wincker P."/>
        </authorList>
    </citation>
    <scope>NUCLEOTIDE SEQUENCE [LARGE SCALE GENOMIC DNA]</scope>
    <source>
        <strain evidence="2">cv. Pinot noir / PN40024</strain>
    </source>
</reference>